<organism evidence="6 7">
    <name type="scientific">Tetradesmus obliquus</name>
    <name type="common">Green alga</name>
    <name type="synonym">Acutodesmus obliquus</name>
    <dbReference type="NCBI Taxonomy" id="3088"/>
    <lineage>
        <taxon>Eukaryota</taxon>
        <taxon>Viridiplantae</taxon>
        <taxon>Chlorophyta</taxon>
        <taxon>core chlorophytes</taxon>
        <taxon>Chlorophyceae</taxon>
        <taxon>CS clade</taxon>
        <taxon>Sphaeropleales</taxon>
        <taxon>Scenedesmaceae</taxon>
        <taxon>Tetradesmus</taxon>
    </lineage>
</organism>
<dbReference type="Proteomes" id="UP000256970">
    <property type="component" value="Unassembled WGS sequence"/>
</dbReference>
<evidence type="ECO:0000313" key="7">
    <source>
        <dbReference type="Proteomes" id="UP000256970"/>
    </source>
</evidence>
<dbReference type="InterPro" id="IPR058669">
    <property type="entry name" value="TPR_IPO7/11-like"/>
</dbReference>
<dbReference type="GO" id="GO:0006606">
    <property type="term" value="P:protein import into nucleus"/>
    <property type="evidence" value="ECO:0007669"/>
    <property type="project" value="TreeGrafter"/>
</dbReference>
<proteinExistence type="inferred from homology"/>
<evidence type="ECO:0000256" key="2">
    <source>
        <dbReference type="ARBA" id="ARBA00007991"/>
    </source>
</evidence>
<dbReference type="PANTHER" id="PTHR10997">
    <property type="entry name" value="IMPORTIN-7, 8, 11"/>
    <property type="match status" value="1"/>
</dbReference>
<keyword evidence="7" id="KW-1185">Reference proteome</keyword>
<evidence type="ECO:0000256" key="4">
    <source>
        <dbReference type="ARBA" id="ARBA00023242"/>
    </source>
</evidence>
<dbReference type="EMBL" id="FNXT01000252">
    <property type="protein sequence ID" value="SZX62653.1"/>
    <property type="molecule type" value="Genomic_DNA"/>
</dbReference>
<protein>
    <recommendedName>
        <fullName evidence="5">Importin N-terminal domain-containing protein</fullName>
    </recommendedName>
</protein>
<dbReference type="SMART" id="SM00913">
    <property type="entry name" value="IBN_N"/>
    <property type="match status" value="1"/>
</dbReference>
<dbReference type="GO" id="GO:0005829">
    <property type="term" value="C:cytosol"/>
    <property type="evidence" value="ECO:0007669"/>
    <property type="project" value="TreeGrafter"/>
</dbReference>
<dbReference type="GO" id="GO:0005635">
    <property type="term" value="C:nuclear envelope"/>
    <property type="evidence" value="ECO:0007669"/>
    <property type="project" value="TreeGrafter"/>
</dbReference>
<keyword evidence="4" id="KW-0539">Nucleus</keyword>
<sequence length="1361" mass="140766">MSNITPLSEADIPQLLQLLQGALSPDAPTQKQAEAVLASIEGRIGYCSCLAAVIGSKDADHSARWLAAVQLKNSVNKYWRPRYDSGGLTAEERAYLRGRFLQLIPQDDNQIAVQVALVVAKVARFDFPSQWPSLFSDLLAGLEPNAAAAAAAAAAAGGGGSAAGPSLLLVRRTYFVLHHVLKELSSKRLAADQKAFAEVTKLLFDHVWSSWCSLLGDILGALPAALAAPGALAPPQLLLAFERWLLLLKILRRLLLHGFQPDAKSLQPVQAVLLVAPQLLQAVAALQAARPGSSEGGSSSSSSSGSVGRSQLAAMVDRGLLKLLKTLSQVQQEHPWSFHAAGVLLPTLEACYSLLLAAAAAGGGPFPPAREALLSAACGCVRGVLGCDGYAGRAGSGMGSAAERAAAIKPMAAEVSSQLSAWWGAPAQLPPLPALVAAGIVSPQQQQQQQQQQQAHTRQAVLLQVLIAGYFVLNHRDLEEWADDPEPWAHANADTAAHSEGLRSCCHQLALSLLLADKAALAPVLVQLLQQVSQVVPAGWGVGAPPAQQQQQQQQGWQPLPGPAVHGTGGVQYPAVLLLKEAVYEAVSLAAYDLHDYVDYQGWLRSSLLPEMMAVQQQQQQQQQQQRLLPVMPRAAARLVGHWVADLKNEDRPAVYTALTVLLVQPAAQQQAAGSSGSSSSSGVDAVLQLAAVAALRALVDDFGFEGEAFVAVLPAVLGALCGMLQESEELDTQTQVFGLMNLIIERLGQDVIAPHVGGILPLLPRIWEAAADQSLLRIQVLCCASLLVNVLGEGSAATYGLLLPLLQQSLHPNSPQPELLEDALCLWLVALRNAPGGLGAAEGGGPASALLQLAPALAACLTNSTGCVLLCGSPQPELLEDALCLWLVALRNAPRGLGAAEGGGAAGALLQLAPALAACLTNSTGAAVFVVWQPQPELLEDALCLWLVALRNAPGGLGAAESGGPAGALLQLAPALVACLTNSTGGLGAAEGGSPAASLLQLAPALAACLTNSTGGLGAAEGGGPAAALLQLAPALAARLTNSTEHISLGMQLLSSLIMLGGPSFLTAYGQQLLGACAAYVGEVVERGMLLLLPPIDLLLVAAPQQAAPLVLPFMQRLLGLLLAGSESAVVVANSLALFARLLLQHPAAFEQLLGNAAAAGIRAADPQQQQQQQQGGGSSPEALLLGLVSVWCEAFDSIAQPLARKLAACGLAALLGLPVKALLQQLPLLLSNISSVWLELEASGADDPCSDRGELLYGGGLWSGSSSSSAWEDGGYDDSSLGLSLVASEEASGEAERRQALREAEPLRHMRLSRLLADKLAAAAALHGGELAAAMAALDPAIGQQVQAVLAAAGQQQQR</sequence>
<dbReference type="SUPFAM" id="SSF48371">
    <property type="entry name" value="ARM repeat"/>
    <property type="match status" value="1"/>
</dbReference>
<dbReference type="STRING" id="3088.A0A383VCH3"/>
<keyword evidence="3" id="KW-0813">Transport</keyword>
<dbReference type="InterPro" id="IPR016024">
    <property type="entry name" value="ARM-type_fold"/>
</dbReference>
<name>A0A383VCH3_TETOB</name>
<reference evidence="6 7" key="1">
    <citation type="submission" date="2016-10" db="EMBL/GenBank/DDBJ databases">
        <authorList>
            <person name="Cai Z."/>
        </authorList>
    </citation>
    <scope>NUCLEOTIDE SEQUENCE [LARGE SCALE GENOMIC DNA]</scope>
</reference>
<evidence type="ECO:0000256" key="1">
    <source>
        <dbReference type="ARBA" id="ARBA00004123"/>
    </source>
</evidence>
<dbReference type="PROSITE" id="PS50166">
    <property type="entry name" value="IMPORTIN_B_NT"/>
    <property type="match status" value="1"/>
</dbReference>
<dbReference type="Gene3D" id="1.25.10.10">
    <property type="entry name" value="Leucine-rich Repeat Variant"/>
    <property type="match status" value="2"/>
</dbReference>
<dbReference type="Pfam" id="PF03810">
    <property type="entry name" value="IBN_N"/>
    <property type="match status" value="1"/>
</dbReference>
<dbReference type="Pfam" id="PF25758">
    <property type="entry name" value="TPR_IPO11"/>
    <property type="match status" value="2"/>
</dbReference>
<comment type="subcellular location">
    <subcellularLocation>
        <location evidence="1">Nucleus</location>
    </subcellularLocation>
</comment>
<evidence type="ECO:0000313" key="6">
    <source>
        <dbReference type="EMBL" id="SZX62653.1"/>
    </source>
</evidence>
<accession>A0A383VCH3</accession>
<dbReference type="InterPro" id="IPR001494">
    <property type="entry name" value="Importin-beta_N"/>
</dbReference>
<dbReference type="InterPro" id="IPR011989">
    <property type="entry name" value="ARM-like"/>
</dbReference>
<gene>
    <name evidence="6" type="ORF">BQ4739_LOCUS3251</name>
</gene>
<comment type="similarity">
    <text evidence="2">Belongs to the importin beta family.</text>
</comment>
<dbReference type="GO" id="GO:0031267">
    <property type="term" value="F:small GTPase binding"/>
    <property type="evidence" value="ECO:0007669"/>
    <property type="project" value="InterPro"/>
</dbReference>
<evidence type="ECO:0000256" key="3">
    <source>
        <dbReference type="ARBA" id="ARBA00022448"/>
    </source>
</evidence>
<feature type="domain" description="Importin N-terminal" evidence="5">
    <location>
        <begin position="33"/>
        <end position="106"/>
    </location>
</feature>
<dbReference type="PANTHER" id="PTHR10997:SF7">
    <property type="entry name" value="IMPORTIN-11"/>
    <property type="match status" value="1"/>
</dbReference>
<evidence type="ECO:0000259" key="5">
    <source>
        <dbReference type="PROSITE" id="PS50166"/>
    </source>
</evidence>